<evidence type="ECO:0000256" key="2">
    <source>
        <dbReference type="ARBA" id="ARBA00022771"/>
    </source>
</evidence>
<dbReference type="PROSITE" id="PS50271">
    <property type="entry name" value="ZF_UBP"/>
    <property type="match status" value="1"/>
</dbReference>
<dbReference type="GO" id="GO:0061630">
    <property type="term" value="F:ubiquitin protein ligase activity"/>
    <property type="evidence" value="ECO:0007669"/>
    <property type="project" value="TreeGrafter"/>
</dbReference>
<dbReference type="Gene3D" id="3.30.40.10">
    <property type="entry name" value="Zinc/RING finger domain, C3HC4 (zinc finger)"/>
    <property type="match status" value="2"/>
</dbReference>
<feature type="domain" description="UBP-type" evidence="8">
    <location>
        <begin position="611"/>
        <end position="721"/>
    </location>
</feature>
<feature type="region of interest" description="Disordered" evidence="6">
    <location>
        <begin position="382"/>
        <end position="417"/>
    </location>
</feature>
<name>A0A1Y2HBM9_9FUNG</name>
<keyword evidence="5" id="KW-0175">Coiled coil</keyword>
<evidence type="ECO:0000313" key="9">
    <source>
        <dbReference type="EMBL" id="ORZ30472.1"/>
    </source>
</evidence>
<dbReference type="SUPFAM" id="SSF57850">
    <property type="entry name" value="RING/U-box"/>
    <property type="match status" value="2"/>
</dbReference>
<feature type="region of interest" description="Disordered" evidence="6">
    <location>
        <begin position="127"/>
        <end position="147"/>
    </location>
</feature>
<comment type="caution">
    <text evidence="9">The sequence shown here is derived from an EMBL/GenBank/DDBJ whole genome shotgun (WGS) entry which is preliminary data.</text>
</comment>
<dbReference type="AlphaFoldDB" id="A0A1Y2HBM9"/>
<evidence type="ECO:0008006" key="11">
    <source>
        <dbReference type="Google" id="ProtNLM"/>
    </source>
</evidence>
<feature type="compositionally biased region" description="Low complexity" evidence="6">
    <location>
        <begin position="267"/>
        <end position="283"/>
    </location>
</feature>
<keyword evidence="3" id="KW-0862">Zinc</keyword>
<evidence type="ECO:0000256" key="4">
    <source>
        <dbReference type="PROSITE-ProRule" id="PRU00502"/>
    </source>
</evidence>
<dbReference type="Pfam" id="PF13639">
    <property type="entry name" value="zf-RING_2"/>
    <property type="match status" value="1"/>
</dbReference>
<evidence type="ECO:0000259" key="7">
    <source>
        <dbReference type="PROSITE" id="PS50089"/>
    </source>
</evidence>
<feature type="region of interest" description="Disordered" evidence="6">
    <location>
        <begin position="534"/>
        <end position="559"/>
    </location>
</feature>
<dbReference type="InterPro" id="IPR011422">
    <property type="entry name" value="BRAP2/ETP1_RRM"/>
</dbReference>
<dbReference type="PROSITE" id="PS50089">
    <property type="entry name" value="ZF_RING_2"/>
    <property type="match status" value="1"/>
</dbReference>
<keyword evidence="1" id="KW-0479">Metal-binding</keyword>
<evidence type="ECO:0000259" key="8">
    <source>
        <dbReference type="PROSITE" id="PS50271"/>
    </source>
</evidence>
<keyword evidence="2 4" id="KW-0863">Zinc-finger</keyword>
<dbReference type="GO" id="GO:0008270">
    <property type="term" value="F:zinc ion binding"/>
    <property type="evidence" value="ECO:0007669"/>
    <property type="project" value="UniProtKB-KW"/>
</dbReference>
<gene>
    <name evidence="9" type="ORF">BCR44DRAFT_48397</name>
</gene>
<dbReference type="InterPro" id="IPR013083">
    <property type="entry name" value="Znf_RING/FYVE/PHD"/>
</dbReference>
<feature type="compositionally biased region" description="Acidic residues" evidence="6">
    <location>
        <begin position="284"/>
        <end position="293"/>
    </location>
</feature>
<reference evidence="9 10" key="1">
    <citation type="submission" date="2016-07" db="EMBL/GenBank/DDBJ databases">
        <title>Pervasive Adenine N6-methylation of Active Genes in Fungi.</title>
        <authorList>
            <consortium name="DOE Joint Genome Institute"/>
            <person name="Mondo S.J."/>
            <person name="Dannebaum R.O."/>
            <person name="Kuo R.C."/>
            <person name="Labutti K."/>
            <person name="Haridas S."/>
            <person name="Kuo A."/>
            <person name="Salamov A."/>
            <person name="Ahrendt S.R."/>
            <person name="Lipzen A."/>
            <person name="Sullivan W."/>
            <person name="Andreopoulos W.B."/>
            <person name="Clum A."/>
            <person name="Lindquist E."/>
            <person name="Daum C."/>
            <person name="Ramamoorthy G.K."/>
            <person name="Gryganskyi A."/>
            <person name="Culley D."/>
            <person name="Magnuson J.K."/>
            <person name="James T.Y."/>
            <person name="O'Malley M.A."/>
            <person name="Stajich J.E."/>
            <person name="Spatafora J.W."/>
            <person name="Visel A."/>
            <person name="Grigoriev I.V."/>
        </authorList>
    </citation>
    <scope>NUCLEOTIDE SEQUENCE [LARGE SCALE GENOMIC DNA]</scope>
    <source>
        <strain evidence="9 10">PL171</strain>
    </source>
</reference>
<dbReference type="SMART" id="SM00290">
    <property type="entry name" value="ZnF_UBP"/>
    <property type="match status" value="1"/>
</dbReference>
<dbReference type="GO" id="GO:0005737">
    <property type="term" value="C:cytoplasm"/>
    <property type="evidence" value="ECO:0007669"/>
    <property type="project" value="TreeGrafter"/>
</dbReference>
<evidence type="ECO:0000256" key="1">
    <source>
        <dbReference type="ARBA" id="ARBA00022723"/>
    </source>
</evidence>
<dbReference type="STRING" id="765915.A0A1Y2HBM9"/>
<evidence type="ECO:0000313" key="10">
    <source>
        <dbReference type="Proteomes" id="UP000193411"/>
    </source>
</evidence>
<dbReference type="GO" id="GO:0016567">
    <property type="term" value="P:protein ubiquitination"/>
    <property type="evidence" value="ECO:0007669"/>
    <property type="project" value="TreeGrafter"/>
</dbReference>
<dbReference type="SMART" id="SM00184">
    <property type="entry name" value="RING"/>
    <property type="match status" value="1"/>
</dbReference>
<feature type="compositionally biased region" description="Gly residues" evidence="6">
    <location>
        <begin position="901"/>
        <end position="910"/>
    </location>
</feature>
<feature type="region of interest" description="Disordered" evidence="6">
    <location>
        <begin position="1"/>
        <end position="58"/>
    </location>
</feature>
<dbReference type="Pfam" id="PF02148">
    <property type="entry name" value="zf-UBP"/>
    <property type="match status" value="1"/>
</dbReference>
<proteinExistence type="predicted"/>
<dbReference type="EMBL" id="MCFL01000084">
    <property type="protein sequence ID" value="ORZ30472.1"/>
    <property type="molecule type" value="Genomic_DNA"/>
</dbReference>
<evidence type="ECO:0000256" key="5">
    <source>
        <dbReference type="SAM" id="Coils"/>
    </source>
</evidence>
<sequence length="927" mass="97462">MSAAADAASTTAALTPPTATPRDISRSETTSQLHRIDTAALSPSNNEQSAPAPLGQLTGLDIHSPFDLDPINCDFPDCGSGVDADFFDLHSSLASLSLGQVQEDGDDDDTRVDTAFNWDPRSALLLSPRTPTGIGGDRQSTPASSSTGTDLDFFLSSSSLLPHILPSAAAAAPAPFAPTAAVIYPSASSSSLFSSHSTPIPVSAPHAFDAAPTYRLVIEVVTNILAASPRPRALPAGCISSQVVSGRYQFYSPDPISSCSVLATTDATDGSNTNSSSNSSSSCGDDDDDDEFAATDPSRDARLCTIVVDSWKMVEPRSSPIPSLDDFDNGTVAQFHQPGYGQPNSNTKRPPSPAPRARFESTHEGTAHIACGILHLYREHAHTSNSAPSSSASSTRPPSPLTSPTSPPAPPPADSSTIHTASSHLLALLGVPQYLTAADLITWLGPFVDHISHLRMIRDHLPSRYLVLLRFREGAQARAFFAERNGRAFSAFEPQLAIIVKITSLTFTASSVPPFAFPHDVLCVDPAATTSATAAAAAPRPSPTSSTAPSRHSATSSAATTPVASASSVDLHELPTCPVCLERMDASVSGLMTILCQHTFHCGCLRRWDGTACPVCRYTYDSPTTTSTRSPMSTSCAAYPTATKCTTCSSTQDLWACLVCGRIGCGRYASGHAHEHFANCGHAFALELATRRVWDYARDQYVHRLVQAGPDGKVVEVAPGPGMGIASAMGTVGTAGSSASGSAVSARRGAAPGPGNDAHTNAYAPPPGYMVVAEADITRINKEYAWLLQSQVDAHRQVLEAQAARLTAWAAKVKMLVAQVQKRAAKAEAALSKVQAELDEEKVVSAGLARANRELKAEVERRDEGIRELEEQVRDLMVFVETRERIEQASAETREELAGGSVVGVGGAGGDGKKSGKKGKKGKGKVR</sequence>
<feature type="domain" description="RING-type" evidence="7">
    <location>
        <begin position="577"/>
        <end position="617"/>
    </location>
</feature>
<dbReference type="GO" id="GO:0007265">
    <property type="term" value="P:Ras protein signal transduction"/>
    <property type="evidence" value="ECO:0007669"/>
    <property type="project" value="TreeGrafter"/>
</dbReference>
<feature type="region of interest" description="Disordered" evidence="6">
    <location>
        <begin position="267"/>
        <end position="296"/>
    </location>
</feature>
<organism evidence="9 10">
    <name type="scientific">Catenaria anguillulae PL171</name>
    <dbReference type="NCBI Taxonomy" id="765915"/>
    <lineage>
        <taxon>Eukaryota</taxon>
        <taxon>Fungi</taxon>
        <taxon>Fungi incertae sedis</taxon>
        <taxon>Blastocladiomycota</taxon>
        <taxon>Blastocladiomycetes</taxon>
        <taxon>Blastocladiales</taxon>
        <taxon>Catenariaceae</taxon>
        <taxon>Catenaria</taxon>
    </lineage>
</organism>
<dbReference type="Pfam" id="PF07576">
    <property type="entry name" value="BRAP2"/>
    <property type="match status" value="1"/>
</dbReference>
<evidence type="ECO:0000256" key="3">
    <source>
        <dbReference type="ARBA" id="ARBA00022833"/>
    </source>
</evidence>
<feature type="region of interest" description="Disordered" evidence="6">
    <location>
        <begin position="739"/>
        <end position="762"/>
    </location>
</feature>
<dbReference type="PANTHER" id="PTHR24007">
    <property type="entry name" value="BRCA1-ASSOCIATED PROTEIN"/>
    <property type="match status" value="1"/>
</dbReference>
<dbReference type="InterPro" id="IPR047243">
    <property type="entry name" value="RING-H2_BRAP2"/>
</dbReference>
<feature type="region of interest" description="Disordered" evidence="6">
    <location>
        <begin position="317"/>
        <end position="363"/>
    </location>
</feature>
<feature type="coiled-coil region" evidence="5">
    <location>
        <begin position="817"/>
        <end position="872"/>
    </location>
</feature>
<feature type="compositionally biased region" description="Low complexity" evidence="6">
    <location>
        <begin position="1"/>
        <end position="21"/>
    </location>
</feature>
<dbReference type="Proteomes" id="UP000193411">
    <property type="component" value="Unassembled WGS sequence"/>
</dbReference>
<dbReference type="PANTHER" id="PTHR24007:SF7">
    <property type="entry name" value="BRCA1-ASSOCIATED PROTEIN"/>
    <property type="match status" value="1"/>
</dbReference>
<dbReference type="InterPro" id="IPR001841">
    <property type="entry name" value="Znf_RING"/>
</dbReference>
<keyword evidence="10" id="KW-1185">Reference proteome</keyword>
<feature type="region of interest" description="Disordered" evidence="6">
    <location>
        <begin position="890"/>
        <end position="927"/>
    </location>
</feature>
<dbReference type="InterPro" id="IPR001607">
    <property type="entry name" value="Znf_UBP"/>
</dbReference>
<protein>
    <recommendedName>
        <fullName evidence="11">BRCA1-associated protein 2-domain-containing protein</fullName>
    </recommendedName>
</protein>
<accession>A0A1Y2HBM9</accession>
<feature type="compositionally biased region" description="Pro residues" evidence="6">
    <location>
        <begin position="397"/>
        <end position="413"/>
    </location>
</feature>
<feature type="compositionally biased region" description="Low complexity" evidence="6">
    <location>
        <begin position="739"/>
        <end position="755"/>
    </location>
</feature>
<dbReference type="CDD" id="cd16457">
    <property type="entry name" value="RING-H2_BRAP2"/>
    <property type="match status" value="1"/>
</dbReference>
<evidence type="ECO:0000256" key="6">
    <source>
        <dbReference type="SAM" id="MobiDB-lite"/>
    </source>
</evidence>
<feature type="compositionally biased region" description="Basic residues" evidence="6">
    <location>
        <begin position="915"/>
        <end position="927"/>
    </location>
</feature>
<feature type="compositionally biased region" description="Low complexity" evidence="6">
    <location>
        <begin position="383"/>
        <end position="396"/>
    </location>
</feature>
<feature type="compositionally biased region" description="Polar residues" evidence="6">
    <location>
        <begin position="138"/>
        <end position="147"/>
    </location>
</feature>
<dbReference type="OrthoDB" id="273556at2759"/>